<dbReference type="Proteomes" id="UP000887458">
    <property type="component" value="Unassembled WGS sequence"/>
</dbReference>
<keyword evidence="1" id="KW-0472">Membrane</keyword>
<reference evidence="2 3" key="1">
    <citation type="journal article" date="2018" name="J. Allergy Clin. Immunol.">
        <title>High-quality assembly of Dermatophagoides pteronyssinus genome and transcriptome reveals a wide range of novel allergens.</title>
        <authorList>
            <person name="Liu X.Y."/>
            <person name="Yang K.Y."/>
            <person name="Wang M.Q."/>
            <person name="Kwok J.S."/>
            <person name="Zeng X."/>
            <person name="Yang Z."/>
            <person name="Xiao X.J."/>
            <person name="Lau C.P."/>
            <person name="Li Y."/>
            <person name="Huang Z.M."/>
            <person name="Ba J.G."/>
            <person name="Yim A.K."/>
            <person name="Ouyang C.Y."/>
            <person name="Ngai S.M."/>
            <person name="Chan T.F."/>
            <person name="Leung E.L."/>
            <person name="Liu L."/>
            <person name="Liu Z.G."/>
            <person name="Tsui S.K."/>
        </authorList>
    </citation>
    <scope>NUCLEOTIDE SEQUENCE [LARGE SCALE GENOMIC DNA]</scope>
    <source>
        <strain evidence="2">Derp</strain>
    </source>
</reference>
<accession>A0ABQ8JF73</accession>
<sequence length="63" mass="7542">MNDDDIEVFKNFPTRKLIITCEIHLHIYYIFNCNTVALKFIGCPILLYYYLILNDRSIELDII</sequence>
<comment type="caution">
    <text evidence="2">The sequence shown here is derived from an EMBL/GenBank/DDBJ whole genome shotgun (WGS) entry which is preliminary data.</text>
</comment>
<evidence type="ECO:0000313" key="2">
    <source>
        <dbReference type="EMBL" id="KAH9421228.1"/>
    </source>
</evidence>
<keyword evidence="3" id="KW-1185">Reference proteome</keyword>
<name>A0ABQ8JF73_DERPT</name>
<feature type="transmembrane region" description="Helical" evidence="1">
    <location>
        <begin position="27"/>
        <end position="51"/>
    </location>
</feature>
<keyword evidence="1" id="KW-0812">Transmembrane</keyword>
<dbReference type="EMBL" id="NJHN03000044">
    <property type="protein sequence ID" value="KAH9421228.1"/>
    <property type="molecule type" value="Genomic_DNA"/>
</dbReference>
<proteinExistence type="predicted"/>
<protein>
    <submittedName>
        <fullName evidence="2">Uncharacterized protein</fullName>
    </submittedName>
</protein>
<evidence type="ECO:0000256" key="1">
    <source>
        <dbReference type="SAM" id="Phobius"/>
    </source>
</evidence>
<keyword evidence="1" id="KW-1133">Transmembrane helix</keyword>
<reference evidence="2 3" key="2">
    <citation type="journal article" date="2022" name="Mol. Biol. Evol.">
        <title>Comparative Genomics Reveals Insights into the Divergent Evolution of Astigmatic Mites and Household Pest Adaptations.</title>
        <authorList>
            <person name="Xiong Q."/>
            <person name="Wan A.T."/>
            <person name="Liu X."/>
            <person name="Fung C.S."/>
            <person name="Xiao X."/>
            <person name="Malainual N."/>
            <person name="Hou J."/>
            <person name="Wang L."/>
            <person name="Wang M."/>
            <person name="Yang K.Y."/>
            <person name="Cui Y."/>
            <person name="Leung E.L."/>
            <person name="Nong W."/>
            <person name="Shin S.K."/>
            <person name="Au S.W."/>
            <person name="Jeong K.Y."/>
            <person name="Chew F.T."/>
            <person name="Hui J.H."/>
            <person name="Leung T.F."/>
            <person name="Tungtrongchitr A."/>
            <person name="Zhong N."/>
            <person name="Liu Z."/>
            <person name="Tsui S.K."/>
        </authorList>
    </citation>
    <scope>NUCLEOTIDE SEQUENCE [LARGE SCALE GENOMIC DNA]</scope>
    <source>
        <strain evidence="2">Derp</strain>
    </source>
</reference>
<evidence type="ECO:0000313" key="3">
    <source>
        <dbReference type="Proteomes" id="UP000887458"/>
    </source>
</evidence>
<gene>
    <name evidence="2" type="ORF">DERP_012801</name>
</gene>
<organism evidence="2 3">
    <name type="scientific">Dermatophagoides pteronyssinus</name>
    <name type="common">European house dust mite</name>
    <dbReference type="NCBI Taxonomy" id="6956"/>
    <lineage>
        <taxon>Eukaryota</taxon>
        <taxon>Metazoa</taxon>
        <taxon>Ecdysozoa</taxon>
        <taxon>Arthropoda</taxon>
        <taxon>Chelicerata</taxon>
        <taxon>Arachnida</taxon>
        <taxon>Acari</taxon>
        <taxon>Acariformes</taxon>
        <taxon>Sarcoptiformes</taxon>
        <taxon>Astigmata</taxon>
        <taxon>Psoroptidia</taxon>
        <taxon>Analgoidea</taxon>
        <taxon>Pyroglyphidae</taxon>
        <taxon>Dermatophagoidinae</taxon>
        <taxon>Dermatophagoides</taxon>
    </lineage>
</organism>